<reference evidence="1" key="1">
    <citation type="submission" date="2019-04" db="EMBL/GenBank/DDBJ databases">
        <title>Microbes associate with the intestines of laboratory mice.</title>
        <authorList>
            <person name="Navarre W."/>
            <person name="Wong E."/>
            <person name="Huang K."/>
            <person name="Tropini C."/>
            <person name="Ng K."/>
            <person name="Yu B."/>
        </authorList>
    </citation>
    <scope>NUCLEOTIDE SEQUENCE</scope>
    <source>
        <strain evidence="1">NM09_H32</strain>
    </source>
</reference>
<gene>
    <name evidence="1" type="ORF">E5336_08335</name>
</gene>
<organism evidence="1 2">
    <name type="scientific">Dubosiella muris</name>
    <dbReference type="NCBI Taxonomy" id="3038133"/>
    <lineage>
        <taxon>Bacteria</taxon>
        <taxon>Bacillati</taxon>
        <taxon>Bacillota</taxon>
        <taxon>Erysipelotrichia</taxon>
        <taxon>Erysipelotrichales</taxon>
        <taxon>Erysipelotrichaceae</taxon>
        <taxon>Dubosiella</taxon>
    </lineage>
</organism>
<name>A0AC61R642_9FIRM</name>
<protein>
    <submittedName>
        <fullName evidence="1">U32 family peptidase</fullName>
    </submittedName>
</protein>
<evidence type="ECO:0000313" key="2">
    <source>
        <dbReference type="Proteomes" id="UP000308836"/>
    </source>
</evidence>
<dbReference type="EMBL" id="SRYG01000016">
    <property type="protein sequence ID" value="TGY65561.1"/>
    <property type="molecule type" value="Genomic_DNA"/>
</dbReference>
<sequence>MRKTKHGNRAFFERLKENYTKMNHPEILAPVGSRESLEAAFAAGANAVYFGLPEFGARAFANRFTLEETKEIIERAHTIGMKVYITMNTILYEDEIEHAYEMAKALYHINVDAVIVQDLGLIHLLHKRLPDLEVHASTQLSVSTPFQIEQLRKLGVRRVVLARECTLEQIKACAATGMEIEVFVHGALCISYSGQCQFSSVMYKRSGNRGMCAQPCRMPYYLKEDGENINKIPMYLLSPRDLSLIHDMQDLKDAGVASLKIEGRMKSAEYVYASVEAIKKALRNEPVTQEDEEHLEVTFNRTFTEGHTYGKRGSQLMEMKASNHHGLTIGKVKAVRNKKITIELTHELNQNDGICFETNRSSTGCHVNYMYDGRNRLIAQGAAGQTITIDGPEGVKPGSVVKKTVDAKYRKEVAECVKHAHRQVGVTAKAVCQGVGHPLTLEVSDGTHTVRIESHGKAEAAKNQATDAAVLGKQLNKTNDSWAYFTAIDYDLAPGIYFPIKVMNNLRKEALEHLRLKRLEYVIHPQKPYVFFPVVNEEPVVLAQIESLSQKGEENVTWIAENLPETAKKGRIDTMEADVLTHLGKGKIILDMNVTNSYAIAALLELGYEKVGLSDEMRLDQIEQTLDAFEARYEQKAPVIVCVYQKRRLMLMNHCPVNTLKKDGRRVGCRLCHEHEYTLEGTDGREVLCLGDSGCRMRLFDTQTCDRLFWVDRLKKRGVNGFLCVFINEGKSEIERVLKAL</sequence>
<evidence type="ECO:0000313" key="1">
    <source>
        <dbReference type="EMBL" id="TGY65561.1"/>
    </source>
</evidence>
<dbReference type="Proteomes" id="UP000308836">
    <property type="component" value="Unassembled WGS sequence"/>
</dbReference>
<comment type="caution">
    <text evidence="1">The sequence shown here is derived from an EMBL/GenBank/DDBJ whole genome shotgun (WGS) entry which is preliminary data.</text>
</comment>
<accession>A0AC61R642</accession>
<keyword evidence="2" id="KW-1185">Reference proteome</keyword>
<proteinExistence type="predicted"/>